<accession>A0A9N9CVE2</accession>
<dbReference type="AlphaFoldDB" id="A0A9N9CVE2"/>
<comment type="caution">
    <text evidence="2">The sequence shown here is derived from an EMBL/GenBank/DDBJ whole genome shotgun (WGS) entry which is preliminary data.</text>
</comment>
<reference evidence="2" key="1">
    <citation type="submission" date="2021-06" db="EMBL/GenBank/DDBJ databases">
        <authorList>
            <person name="Kallberg Y."/>
            <person name="Tangrot J."/>
            <person name="Rosling A."/>
        </authorList>
    </citation>
    <scope>NUCLEOTIDE SEQUENCE</scope>
    <source>
        <strain evidence="2">UK204</strain>
    </source>
</reference>
<evidence type="ECO:0000256" key="1">
    <source>
        <dbReference type="SAM" id="MobiDB-lite"/>
    </source>
</evidence>
<sequence length="56" mass="6177">MTANSQNFEDNLNTTNLDSDSEHKPDVKSSSLSRLGDTSSDNDNVKFLSQKAKTDK</sequence>
<proteinExistence type="predicted"/>
<evidence type="ECO:0000313" key="3">
    <source>
        <dbReference type="Proteomes" id="UP000789570"/>
    </source>
</evidence>
<feature type="compositionally biased region" description="Low complexity" evidence="1">
    <location>
        <begin position="29"/>
        <end position="41"/>
    </location>
</feature>
<evidence type="ECO:0000313" key="2">
    <source>
        <dbReference type="EMBL" id="CAG8617054.1"/>
    </source>
</evidence>
<name>A0A9N9CVE2_9GLOM</name>
<organism evidence="2 3">
    <name type="scientific">Funneliformis caledonium</name>
    <dbReference type="NCBI Taxonomy" id="1117310"/>
    <lineage>
        <taxon>Eukaryota</taxon>
        <taxon>Fungi</taxon>
        <taxon>Fungi incertae sedis</taxon>
        <taxon>Mucoromycota</taxon>
        <taxon>Glomeromycotina</taxon>
        <taxon>Glomeromycetes</taxon>
        <taxon>Glomerales</taxon>
        <taxon>Glomeraceae</taxon>
        <taxon>Funneliformis</taxon>
    </lineage>
</organism>
<keyword evidence="3" id="KW-1185">Reference proteome</keyword>
<feature type="compositionally biased region" description="Polar residues" evidence="1">
    <location>
        <begin position="1"/>
        <end position="18"/>
    </location>
</feature>
<dbReference type="EMBL" id="CAJVPQ010003065">
    <property type="protein sequence ID" value="CAG8617054.1"/>
    <property type="molecule type" value="Genomic_DNA"/>
</dbReference>
<gene>
    <name evidence="2" type="ORF">FCALED_LOCUS9360</name>
</gene>
<dbReference type="Proteomes" id="UP000789570">
    <property type="component" value="Unassembled WGS sequence"/>
</dbReference>
<feature type="region of interest" description="Disordered" evidence="1">
    <location>
        <begin position="1"/>
        <end position="56"/>
    </location>
</feature>
<protein>
    <submittedName>
        <fullName evidence="2">531_t:CDS:1</fullName>
    </submittedName>
</protein>